<dbReference type="PANTHER" id="PTHR43872">
    <property type="entry name" value="MONOOXYGENASE, PUTATIVE (AFU_ORTHOLOGUE AFUA_8G02570)-RELATED"/>
    <property type="match status" value="1"/>
</dbReference>
<keyword evidence="5" id="KW-1185">Reference proteome</keyword>
<keyword evidence="3" id="KW-0503">Monooxygenase</keyword>
<proteinExistence type="inferred from homology"/>
<dbReference type="PANTHER" id="PTHR43872:SF1">
    <property type="entry name" value="MONOOXYGENASE, PUTATIVE (AFU_ORTHOLOGUE AFUA_8G02570)-RELATED"/>
    <property type="match status" value="1"/>
</dbReference>
<gene>
    <name evidence="4" type="ORF">GII31_20390</name>
</gene>
<evidence type="ECO:0000256" key="2">
    <source>
        <dbReference type="ARBA" id="ARBA00010139"/>
    </source>
</evidence>
<dbReference type="RefSeq" id="WP_213245154.1">
    <property type="nucleotide sequence ID" value="NZ_CP045806.1"/>
</dbReference>
<reference evidence="4" key="1">
    <citation type="journal article" date="2021" name="Nat. Microbiol.">
        <title>Cocultivation of an ultrasmall environmental parasitic bacterium with lytic ability against bacteria associated with wastewater foams.</title>
        <authorList>
            <person name="Batinovic S."/>
            <person name="Rose J.J.A."/>
            <person name="Ratcliffe J."/>
            <person name="Seviour R.J."/>
            <person name="Petrovski S."/>
        </authorList>
    </citation>
    <scope>NUCLEOTIDE SEQUENCE</scope>
    <source>
        <strain evidence="4">CON9</strain>
    </source>
</reference>
<evidence type="ECO:0000313" key="4">
    <source>
        <dbReference type="EMBL" id="QHN36904.1"/>
    </source>
</evidence>
<comment type="similarity">
    <text evidence="2">Belongs to the FAD-binding monooxygenase family.</text>
</comment>
<keyword evidence="3" id="KW-0560">Oxidoreductase</keyword>
<accession>A0ABX6IM21</accession>
<protein>
    <submittedName>
        <fullName evidence="4">Uncharacterized protein</fullName>
    </submittedName>
</protein>
<dbReference type="EMBL" id="CP045809">
    <property type="protein sequence ID" value="QHN36904.1"/>
    <property type="molecule type" value="Genomic_DNA"/>
</dbReference>
<comment type="cofactor">
    <cofactor evidence="1">
        <name>FAD</name>
        <dbReference type="ChEBI" id="CHEBI:57692"/>
    </cofactor>
</comment>
<evidence type="ECO:0000256" key="3">
    <source>
        <dbReference type="ARBA" id="ARBA00023033"/>
    </source>
</evidence>
<sequence>MGTAVVDALTAAGITYRRTDFADPHLPGPTALTVTADGHVYGHLATWGTCHISFGDQCVTPGEVDLTLDGEPVTAPGTVAFRGAMLSGVPNFAFCVRYFNLSWTMRSDITARFVARVSCASTATSTPS</sequence>
<evidence type="ECO:0000313" key="5">
    <source>
        <dbReference type="Proteomes" id="UP001059836"/>
    </source>
</evidence>
<organism evidence="4 5">
    <name type="scientific">Gordonia pseudamarae</name>
    <dbReference type="NCBI Taxonomy" id="2831662"/>
    <lineage>
        <taxon>Bacteria</taxon>
        <taxon>Bacillati</taxon>
        <taxon>Actinomycetota</taxon>
        <taxon>Actinomycetes</taxon>
        <taxon>Mycobacteriales</taxon>
        <taxon>Gordoniaceae</taxon>
        <taxon>Gordonia</taxon>
    </lineage>
</organism>
<dbReference type="InterPro" id="IPR051820">
    <property type="entry name" value="FAD-binding_MO"/>
</dbReference>
<name>A0ABX6IM21_9ACTN</name>
<dbReference type="Proteomes" id="UP001059836">
    <property type="component" value="Chromosome"/>
</dbReference>
<evidence type="ECO:0000256" key="1">
    <source>
        <dbReference type="ARBA" id="ARBA00001974"/>
    </source>
</evidence>